<dbReference type="EMBL" id="MK500512">
    <property type="protein sequence ID" value="QBK91155.1"/>
    <property type="molecule type" value="Genomic_DNA"/>
</dbReference>
<reference evidence="2" key="1">
    <citation type="journal article" date="2019" name="MBio">
        <title>Virus Genomes from Deep Sea Sediments Expand the Ocean Megavirome and Support Independent Origins of Viral Gigantism.</title>
        <authorList>
            <person name="Backstrom D."/>
            <person name="Yutin N."/>
            <person name="Jorgensen S.L."/>
            <person name="Dharamshi J."/>
            <person name="Homa F."/>
            <person name="Zaremba-Niedwiedzka K."/>
            <person name="Spang A."/>
            <person name="Wolf Y.I."/>
            <person name="Koonin E.V."/>
            <person name="Ettema T.J."/>
        </authorList>
    </citation>
    <scope>NUCLEOTIDE SEQUENCE</scope>
</reference>
<feature type="region of interest" description="Disordered" evidence="1">
    <location>
        <begin position="34"/>
        <end position="78"/>
    </location>
</feature>
<proteinExistence type="predicted"/>
<evidence type="ECO:0000313" key="2">
    <source>
        <dbReference type="EMBL" id="QBK91155.1"/>
    </source>
</evidence>
<organism evidence="2">
    <name type="scientific">Pithovirus LCPAC202</name>
    <dbReference type="NCBI Taxonomy" id="2506592"/>
    <lineage>
        <taxon>Viruses</taxon>
        <taxon>Pithoviruses</taxon>
    </lineage>
</organism>
<protein>
    <submittedName>
        <fullName evidence="2">Uncharacterized protein</fullName>
    </submittedName>
</protein>
<sequence length="115" mass="12565">MVDVYLRETAYDQRSQSVMDKSNPIAVSWLEKRSSGRTSHMSFSPAASPHSSLERQTPNKFTLPISPKTQVSPKIHTTNVKPISGTGCMISVAPESGDVIETNNTYSALLNQPSN</sequence>
<feature type="compositionally biased region" description="Polar residues" evidence="1">
    <location>
        <begin position="67"/>
        <end position="78"/>
    </location>
</feature>
<evidence type="ECO:0000256" key="1">
    <source>
        <dbReference type="SAM" id="MobiDB-lite"/>
    </source>
</evidence>
<gene>
    <name evidence="2" type="ORF">LCPAC202_01290</name>
</gene>
<name>A0A481Z6I7_9VIRU</name>
<feature type="compositionally biased region" description="Polar residues" evidence="1">
    <location>
        <begin position="49"/>
        <end position="60"/>
    </location>
</feature>
<accession>A0A481Z6I7</accession>